<protein>
    <submittedName>
        <fullName evidence="1">Uncharacterized protein</fullName>
    </submittedName>
</protein>
<evidence type="ECO:0000313" key="2">
    <source>
        <dbReference type="Proteomes" id="UP000824533"/>
    </source>
</evidence>
<evidence type="ECO:0000313" key="1">
    <source>
        <dbReference type="EMBL" id="KAJ0170958.1"/>
    </source>
</evidence>
<reference evidence="1 2" key="1">
    <citation type="journal article" date="2021" name="Front. Genet.">
        <title>Chromosome-Level Genome Assembly Reveals Significant Gene Expansion in the Toll and IMD Signaling Pathways of Dendrolimus kikuchii.</title>
        <authorList>
            <person name="Zhou J."/>
            <person name="Wu P."/>
            <person name="Xiong Z."/>
            <person name="Liu N."/>
            <person name="Zhao N."/>
            <person name="Ji M."/>
            <person name="Qiu Y."/>
            <person name="Yang B."/>
        </authorList>
    </citation>
    <scope>NUCLEOTIDE SEQUENCE [LARGE SCALE GENOMIC DNA]</scope>
    <source>
        <strain evidence="1">Ann1</strain>
    </source>
</reference>
<dbReference type="EMBL" id="CM034412">
    <property type="protein sequence ID" value="KAJ0170958.1"/>
    <property type="molecule type" value="Genomic_DNA"/>
</dbReference>
<proteinExistence type="predicted"/>
<name>A0ACC1CH88_9NEOP</name>
<sequence length="130" mass="14933">MASILYGFLLFCGVCTLGLVCLTKGQDPTAESVGEPYKPMTLDYAIRGSHNISTCLEHLFNCWEAARPGIICVRYKFIETICSKMRNMCHEVYGPIYYYRDIMGAVVMYDRYCHNEQTSKRRQFSNTTVL</sequence>
<accession>A0ACC1CH88</accession>
<keyword evidence="2" id="KW-1185">Reference proteome</keyword>
<organism evidence="1 2">
    <name type="scientific">Dendrolimus kikuchii</name>
    <dbReference type="NCBI Taxonomy" id="765133"/>
    <lineage>
        <taxon>Eukaryota</taxon>
        <taxon>Metazoa</taxon>
        <taxon>Ecdysozoa</taxon>
        <taxon>Arthropoda</taxon>
        <taxon>Hexapoda</taxon>
        <taxon>Insecta</taxon>
        <taxon>Pterygota</taxon>
        <taxon>Neoptera</taxon>
        <taxon>Endopterygota</taxon>
        <taxon>Lepidoptera</taxon>
        <taxon>Glossata</taxon>
        <taxon>Ditrysia</taxon>
        <taxon>Bombycoidea</taxon>
        <taxon>Lasiocampidae</taxon>
        <taxon>Dendrolimus</taxon>
    </lineage>
</organism>
<dbReference type="Proteomes" id="UP000824533">
    <property type="component" value="Linkage Group LG26"/>
</dbReference>
<gene>
    <name evidence="1" type="ORF">K1T71_013730</name>
</gene>
<comment type="caution">
    <text evidence="1">The sequence shown here is derived from an EMBL/GenBank/DDBJ whole genome shotgun (WGS) entry which is preliminary data.</text>
</comment>